<dbReference type="Proteomes" id="UP000288716">
    <property type="component" value="Unassembled WGS sequence"/>
</dbReference>
<protein>
    <submittedName>
        <fullName evidence="4">Leucine-rich repeat-containing protein 57-like isoform X2</fullName>
    </submittedName>
</protein>
<keyword evidence="1" id="KW-0433">Leucine-rich repeat</keyword>
<dbReference type="PANTHER" id="PTHR48051:SF1">
    <property type="entry name" value="RAS SUPPRESSOR PROTEIN 1"/>
    <property type="match status" value="1"/>
</dbReference>
<name>A0A443SDR8_9ACAR</name>
<sequence>MLNELLTKANLNEFPKDIVRLKSNIRSVDLSVNKLRSVPAFVGQFSCLRHLSLNNNRINEIAPEIGTLSKLETLSLNSNQLVSLPSSISQLKNLRNVSLSDNKLRSFPTVFCDLTHLDFLDLSRNNISEVPDGVKSLHVSELNLNQNQVSVLSEELARCPRLKILRLEENCIQLNVFPTKILTDSQVSVLTIDGNLFEMKAFHNLQGYEQYMERYTATKKKIT</sequence>
<dbReference type="InterPro" id="IPR003591">
    <property type="entry name" value="Leu-rich_rpt_typical-subtyp"/>
</dbReference>
<dbReference type="InterPro" id="IPR050216">
    <property type="entry name" value="LRR_domain-containing"/>
</dbReference>
<dbReference type="InterPro" id="IPR055414">
    <property type="entry name" value="LRR_R13L4/SHOC2-like"/>
</dbReference>
<dbReference type="InterPro" id="IPR001611">
    <property type="entry name" value="Leu-rich_rpt"/>
</dbReference>
<evidence type="ECO:0000256" key="1">
    <source>
        <dbReference type="ARBA" id="ARBA00022614"/>
    </source>
</evidence>
<dbReference type="Gene3D" id="3.80.10.10">
    <property type="entry name" value="Ribonuclease Inhibitor"/>
    <property type="match status" value="1"/>
</dbReference>
<dbReference type="PROSITE" id="PS51450">
    <property type="entry name" value="LRR"/>
    <property type="match status" value="3"/>
</dbReference>
<gene>
    <name evidence="4" type="ORF">B4U80_03357</name>
</gene>
<dbReference type="SUPFAM" id="SSF52058">
    <property type="entry name" value="L domain-like"/>
    <property type="match status" value="1"/>
</dbReference>
<proteinExistence type="predicted"/>
<accession>A0A443SDR8</accession>
<dbReference type="OrthoDB" id="1728874at2759"/>
<dbReference type="STRING" id="299467.A0A443SDR8"/>
<dbReference type="InterPro" id="IPR032675">
    <property type="entry name" value="LRR_dom_sf"/>
</dbReference>
<evidence type="ECO:0000259" key="3">
    <source>
        <dbReference type="Pfam" id="PF23598"/>
    </source>
</evidence>
<feature type="domain" description="Disease resistance R13L4/SHOC-2-like LRR" evidence="3">
    <location>
        <begin position="42"/>
        <end position="99"/>
    </location>
</feature>
<dbReference type="Pfam" id="PF00560">
    <property type="entry name" value="LRR_1"/>
    <property type="match status" value="1"/>
</dbReference>
<evidence type="ECO:0000313" key="4">
    <source>
        <dbReference type="EMBL" id="RWS25665.1"/>
    </source>
</evidence>
<keyword evidence="5" id="KW-1185">Reference proteome</keyword>
<evidence type="ECO:0000256" key="2">
    <source>
        <dbReference type="ARBA" id="ARBA00022737"/>
    </source>
</evidence>
<evidence type="ECO:0000313" key="5">
    <source>
        <dbReference type="Proteomes" id="UP000288716"/>
    </source>
</evidence>
<dbReference type="GO" id="GO:0005737">
    <property type="term" value="C:cytoplasm"/>
    <property type="evidence" value="ECO:0007669"/>
    <property type="project" value="TreeGrafter"/>
</dbReference>
<dbReference type="VEuPathDB" id="VectorBase:LDEU006375"/>
<dbReference type="FunFam" id="3.80.10.10:FF:000230">
    <property type="entry name" value="Leucine-rich repeat-containing protein 57"/>
    <property type="match status" value="1"/>
</dbReference>
<dbReference type="EMBL" id="NCKV01003486">
    <property type="protein sequence ID" value="RWS25665.1"/>
    <property type="molecule type" value="Genomic_DNA"/>
</dbReference>
<organism evidence="4 5">
    <name type="scientific">Leptotrombidium deliense</name>
    <dbReference type="NCBI Taxonomy" id="299467"/>
    <lineage>
        <taxon>Eukaryota</taxon>
        <taxon>Metazoa</taxon>
        <taxon>Ecdysozoa</taxon>
        <taxon>Arthropoda</taxon>
        <taxon>Chelicerata</taxon>
        <taxon>Arachnida</taxon>
        <taxon>Acari</taxon>
        <taxon>Acariformes</taxon>
        <taxon>Trombidiformes</taxon>
        <taxon>Prostigmata</taxon>
        <taxon>Anystina</taxon>
        <taxon>Parasitengona</taxon>
        <taxon>Trombiculoidea</taxon>
        <taxon>Trombiculidae</taxon>
        <taxon>Leptotrombidium</taxon>
    </lineage>
</organism>
<dbReference type="Pfam" id="PF23598">
    <property type="entry name" value="LRR_14"/>
    <property type="match status" value="1"/>
</dbReference>
<dbReference type="PANTHER" id="PTHR48051">
    <property type="match status" value="1"/>
</dbReference>
<keyword evidence="2" id="KW-0677">Repeat</keyword>
<dbReference type="AlphaFoldDB" id="A0A443SDR8"/>
<dbReference type="SMART" id="SM00369">
    <property type="entry name" value="LRR_TYP"/>
    <property type="match status" value="6"/>
</dbReference>
<reference evidence="4 5" key="1">
    <citation type="journal article" date="2018" name="Gigascience">
        <title>Genomes of trombidid mites reveal novel predicted allergens and laterally-transferred genes associated with secondary metabolism.</title>
        <authorList>
            <person name="Dong X."/>
            <person name="Chaisiri K."/>
            <person name="Xia D."/>
            <person name="Armstrong S.D."/>
            <person name="Fang Y."/>
            <person name="Donnelly M.J."/>
            <person name="Kadowaki T."/>
            <person name="McGarry J.W."/>
            <person name="Darby A.C."/>
            <person name="Makepeace B.L."/>
        </authorList>
    </citation>
    <scope>NUCLEOTIDE SEQUENCE [LARGE SCALE GENOMIC DNA]</scope>
    <source>
        <strain evidence="4">UoL-UT</strain>
    </source>
</reference>
<comment type="caution">
    <text evidence="4">The sequence shown here is derived from an EMBL/GenBank/DDBJ whole genome shotgun (WGS) entry which is preliminary data.</text>
</comment>